<evidence type="ECO:0000256" key="1">
    <source>
        <dbReference type="PROSITE-ProRule" id="PRU00169"/>
    </source>
</evidence>
<protein>
    <submittedName>
        <fullName evidence="3">Response regulator receiver domain-containing protein</fullName>
    </submittedName>
</protein>
<accession>A0A328YXY8</accession>
<keyword evidence="1" id="KW-0597">Phosphoprotein</keyword>
<comment type="caution">
    <text evidence="3">The sequence shown here is derived from an EMBL/GenBank/DDBJ whole genome shotgun (WGS) entry which is preliminary data.</text>
</comment>
<dbReference type="GO" id="GO:0000160">
    <property type="term" value="P:phosphorelay signal transduction system"/>
    <property type="evidence" value="ECO:0007669"/>
    <property type="project" value="InterPro"/>
</dbReference>
<evidence type="ECO:0000313" key="3">
    <source>
        <dbReference type="EMBL" id="RAR75407.1"/>
    </source>
</evidence>
<evidence type="ECO:0000259" key="2">
    <source>
        <dbReference type="PROSITE" id="PS50110"/>
    </source>
</evidence>
<dbReference type="PROSITE" id="PS50110">
    <property type="entry name" value="RESPONSE_REGULATORY"/>
    <property type="match status" value="1"/>
</dbReference>
<feature type="modified residue" description="4-aspartylphosphate" evidence="1">
    <location>
        <position position="34"/>
    </location>
</feature>
<dbReference type="EMBL" id="QLSZ01000001">
    <property type="protein sequence ID" value="RAR75407.1"/>
    <property type="molecule type" value="Genomic_DNA"/>
</dbReference>
<sequence>MVEAYNGVEALAYYEKLEQGAVSLENLPEVVLLDLNMHVMDGWDFFETFKKRFPKYFSQTKIFILSSSINPLMKPELKKKRIL</sequence>
<dbReference type="Gene3D" id="3.40.50.2300">
    <property type="match status" value="1"/>
</dbReference>
<feature type="domain" description="Response regulatory" evidence="2">
    <location>
        <begin position="1"/>
        <end position="83"/>
    </location>
</feature>
<name>A0A328YXY8_9FLAO</name>
<dbReference type="SUPFAM" id="SSF52172">
    <property type="entry name" value="CheY-like"/>
    <property type="match status" value="1"/>
</dbReference>
<reference evidence="3 4" key="1">
    <citation type="submission" date="2018-06" db="EMBL/GenBank/DDBJ databases">
        <title>Genomic Encyclopedia of Archaeal and Bacterial Type Strains, Phase II (KMG-II): from individual species to whole genera.</title>
        <authorList>
            <person name="Goeker M."/>
        </authorList>
    </citation>
    <scope>NUCLEOTIDE SEQUENCE [LARGE SCALE GENOMIC DNA]</scope>
    <source>
        <strain evidence="3 4">DSM 25663</strain>
    </source>
</reference>
<organism evidence="3 4">
    <name type="scientific">Flavobacterium aciduliphilum</name>
    <dbReference type="NCBI Taxonomy" id="1101402"/>
    <lineage>
        <taxon>Bacteria</taxon>
        <taxon>Pseudomonadati</taxon>
        <taxon>Bacteroidota</taxon>
        <taxon>Flavobacteriia</taxon>
        <taxon>Flavobacteriales</taxon>
        <taxon>Flavobacteriaceae</taxon>
        <taxon>Flavobacterium</taxon>
    </lineage>
</organism>
<dbReference type="RefSeq" id="WP_112111782.1">
    <property type="nucleotide sequence ID" value="NZ_QLSZ01000001.1"/>
</dbReference>
<dbReference type="Proteomes" id="UP000248840">
    <property type="component" value="Unassembled WGS sequence"/>
</dbReference>
<dbReference type="AlphaFoldDB" id="A0A328YXY8"/>
<gene>
    <name evidence="3" type="ORF">CLV55_101102</name>
</gene>
<keyword evidence="4" id="KW-1185">Reference proteome</keyword>
<evidence type="ECO:0000313" key="4">
    <source>
        <dbReference type="Proteomes" id="UP000248840"/>
    </source>
</evidence>
<dbReference type="OrthoDB" id="673128at2"/>
<proteinExistence type="predicted"/>
<dbReference type="InterPro" id="IPR001789">
    <property type="entry name" value="Sig_transdc_resp-reg_receiver"/>
</dbReference>
<dbReference type="InterPro" id="IPR011006">
    <property type="entry name" value="CheY-like_superfamily"/>
</dbReference>